<dbReference type="WBParaSite" id="SPAL_0001059350.1">
    <property type="protein sequence ID" value="SPAL_0001059350.1"/>
    <property type="gene ID" value="SPAL_0001059350"/>
</dbReference>
<dbReference type="Proteomes" id="UP000046392">
    <property type="component" value="Unplaced"/>
</dbReference>
<name>A0A0N5BXS4_STREA</name>
<organism evidence="1 2">
    <name type="scientific">Strongyloides papillosus</name>
    <name type="common">Intestinal threadworm</name>
    <dbReference type="NCBI Taxonomy" id="174720"/>
    <lineage>
        <taxon>Eukaryota</taxon>
        <taxon>Metazoa</taxon>
        <taxon>Ecdysozoa</taxon>
        <taxon>Nematoda</taxon>
        <taxon>Chromadorea</taxon>
        <taxon>Rhabditida</taxon>
        <taxon>Tylenchina</taxon>
        <taxon>Panagrolaimomorpha</taxon>
        <taxon>Strongyloidoidea</taxon>
        <taxon>Strongyloididae</taxon>
        <taxon>Strongyloides</taxon>
    </lineage>
</organism>
<reference evidence="2" key="1">
    <citation type="submission" date="2017-02" db="UniProtKB">
        <authorList>
            <consortium name="WormBaseParasite"/>
        </authorList>
    </citation>
    <scope>IDENTIFICATION</scope>
</reference>
<dbReference type="AlphaFoldDB" id="A0A0N5BXS4"/>
<proteinExistence type="predicted"/>
<accession>A0A0N5BXS4</accession>
<evidence type="ECO:0000313" key="1">
    <source>
        <dbReference type="Proteomes" id="UP000046392"/>
    </source>
</evidence>
<sequence length="91" mass="11017">MAIKIYENSFLSFYKIFYKENSYVKKHKKFNNRLIYDKGYILLITKYEFIKYIIPMYLFAHLHILVRIPYKLTFILTIDLTFSHMSSGGTD</sequence>
<protein>
    <submittedName>
        <fullName evidence="2">Uncharacterized protein</fullName>
    </submittedName>
</protein>
<keyword evidence="1" id="KW-1185">Reference proteome</keyword>
<evidence type="ECO:0000313" key="2">
    <source>
        <dbReference type="WBParaSite" id="SPAL_0001059350.1"/>
    </source>
</evidence>